<keyword evidence="1" id="KW-0812">Transmembrane</keyword>
<feature type="transmembrane region" description="Helical" evidence="1">
    <location>
        <begin position="79"/>
        <end position="96"/>
    </location>
</feature>
<dbReference type="PANTHER" id="PTHR45138:SF9">
    <property type="entry name" value="DIGUANYLATE CYCLASE DGCM-RELATED"/>
    <property type="match status" value="1"/>
</dbReference>
<reference evidence="3 4" key="1">
    <citation type="submission" date="2018-10" db="EMBL/GenBank/DDBJ databases">
        <title>Isolation from cow dung.</title>
        <authorList>
            <person name="Ling L."/>
        </authorList>
    </citation>
    <scope>NUCLEOTIDE SEQUENCE [LARGE SCALE GENOMIC DNA]</scope>
    <source>
        <strain evidence="3 4">NEAU-LL90</strain>
    </source>
</reference>
<feature type="domain" description="GGDEF" evidence="2">
    <location>
        <begin position="189"/>
        <end position="316"/>
    </location>
</feature>
<dbReference type="InterPro" id="IPR043128">
    <property type="entry name" value="Rev_trsase/Diguanyl_cyclase"/>
</dbReference>
<keyword evidence="4" id="KW-1185">Reference proteome</keyword>
<dbReference type="NCBIfam" id="TIGR00254">
    <property type="entry name" value="GGDEF"/>
    <property type="match status" value="1"/>
</dbReference>
<dbReference type="InterPro" id="IPR029787">
    <property type="entry name" value="Nucleotide_cyclase"/>
</dbReference>
<dbReference type="InterPro" id="IPR000160">
    <property type="entry name" value="GGDEF_dom"/>
</dbReference>
<evidence type="ECO:0000259" key="2">
    <source>
        <dbReference type="PROSITE" id="PS50887"/>
    </source>
</evidence>
<dbReference type="GO" id="GO:0052621">
    <property type="term" value="F:diguanylate cyclase activity"/>
    <property type="evidence" value="ECO:0007669"/>
    <property type="project" value="TreeGrafter"/>
</dbReference>
<dbReference type="PANTHER" id="PTHR45138">
    <property type="entry name" value="REGULATORY COMPONENTS OF SENSORY TRANSDUCTION SYSTEM"/>
    <property type="match status" value="1"/>
</dbReference>
<dbReference type="EMBL" id="RFFH01000018">
    <property type="protein sequence ID" value="RMI28784.1"/>
    <property type="molecule type" value="Genomic_DNA"/>
</dbReference>
<dbReference type="GO" id="GO:1902201">
    <property type="term" value="P:negative regulation of bacterial-type flagellum-dependent cell motility"/>
    <property type="evidence" value="ECO:0007669"/>
    <property type="project" value="TreeGrafter"/>
</dbReference>
<feature type="transmembrane region" description="Helical" evidence="1">
    <location>
        <begin position="129"/>
        <end position="157"/>
    </location>
</feature>
<dbReference type="Pfam" id="PF00990">
    <property type="entry name" value="GGDEF"/>
    <property type="match status" value="1"/>
</dbReference>
<dbReference type="Proteomes" id="UP000279275">
    <property type="component" value="Unassembled WGS sequence"/>
</dbReference>
<dbReference type="GO" id="GO:0005886">
    <property type="term" value="C:plasma membrane"/>
    <property type="evidence" value="ECO:0007669"/>
    <property type="project" value="TreeGrafter"/>
</dbReference>
<evidence type="ECO:0000256" key="1">
    <source>
        <dbReference type="SAM" id="Phobius"/>
    </source>
</evidence>
<comment type="caution">
    <text evidence="3">The sequence shown here is derived from an EMBL/GenBank/DDBJ whole genome shotgun (WGS) entry which is preliminary data.</text>
</comment>
<dbReference type="GO" id="GO:0043709">
    <property type="term" value="P:cell adhesion involved in single-species biofilm formation"/>
    <property type="evidence" value="ECO:0007669"/>
    <property type="project" value="TreeGrafter"/>
</dbReference>
<name>A0A3M2KUX5_9NOCA</name>
<dbReference type="InterPro" id="IPR050469">
    <property type="entry name" value="Diguanylate_Cyclase"/>
</dbReference>
<accession>A0A3M2KUX5</accession>
<evidence type="ECO:0000313" key="3">
    <source>
        <dbReference type="EMBL" id="RMI28784.1"/>
    </source>
</evidence>
<keyword evidence="1" id="KW-0472">Membrane</keyword>
<protein>
    <submittedName>
        <fullName evidence="3">GGDEF domain-containing protein</fullName>
    </submittedName>
</protein>
<dbReference type="AlphaFoldDB" id="A0A3M2KUX5"/>
<feature type="transmembrane region" description="Helical" evidence="1">
    <location>
        <begin position="103"/>
        <end position="123"/>
    </location>
</feature>
<proteinExistence type="predicted"/>
<dbReference type="SUPFAM" id="SSF55073">
    <property type="entry name" value="Nucleotide cyclase"/>
    <property type="match status" value="1"/>
</dbReference>
<keyword evidence="1" id="KW-1133">Transmembrane helix</keyword>
<organism evidence="3 4">
    <name type="scientific">Nocardia stercoris</name>
    <dbReference type="NCBI Taxonomy" id="2483361"/>
    <lineage>
        <taxon>Bacteria</taxon>
        <taxon>Bacillati</taxon>
        <taxon>Actinomycetota</taxon>
        <taxon>Actinomycetes</taxon>
        <taxon>Mycobacteriales</taxon>
        <taxon>Nocardiaceae</taxon>
        <taxon>Nocardia</taxon>
    </lineage>
</organism>
<dbReference type="Gene3D" id="3.30.70.270">
    <property type="match status" value="1"/>
</dbReference>
<dbReference type="SMART" id="SM00267">
    <property type="entry name" value="GGDEF"/>
    <property type="match status" value="1"/>
</dbReference>
<gene>
    <name evidence="3" type="ORF">EBN03_28290</name>
</gene>
<sequence length="323" mass="34116">MKPVVATAGFGMTVIAALNWSAAHHALAVVLIVDMVVGLLWGVYWTVGPWPGERTSLALMALADGLIGASTLVDTWGFFGSLSVLGLIAVGGYLTVFHGPRILIAHAGWSLAVIVPVSGYRMMSEGGGNIAWLSAMMMMGGLTAGLLPTIHFCCWGLRVDAMTDPLTGLLNRRGLDCYVSRWLGPHDHDPVTVLTVDVDRFKAVNDTLGHAEGDRLLTRIAACLRAERPPGAVVARTGGEEFVVAAQVSPAAAAGEADRVRRAIERAVEPVTVSVGVAAAERRSPGWNFATLLHNSDLAMYRAKQAGGNTIWLSDGRSPAGED</sequence>
<feature type="transmembrane region" description="Helical" evidence="1">
    <location>
        <begin position="26"/>
        <end position="45"/>
    </location>
</feature>
<dbReference type="CDD" id="cd01949">
    <property type="entry name" value="GGDEF"/>
    <property type="match status" value="1"/>
</dbReference>
<dbReference type="PROSITE" id="PS50887">
    <property type="entry name" value="GGDEF"/>
    <property type="match status" value="1"/>
</dbReference>
<evidence type="ECO:0000313" key="4">
    <source>
        <dbReference type="Proteomes" id="UP000279275"/>
    </source>
</evidence>